<dbReference type="AlphaFoldDB" id="A0A7W7PNN3"/>
<evidence type="ECO:0000256" key="1">
    <source>
        <dbReference type="SAM" id="Phobius"/>
    </source>
</evidence>
<reference evidence="2 3" key="1">
    <citation type="submission" date="2020-08" db="EMBL/GenBank/DDBJ databases">
        <title>Genomic Encyclopedia of Type Strains, Phase III (KMG-III): the genomes of soil and plant-associated and newly described type strains.</title>
        <authorList>
            <person name="Whitman W."/>
        </authorList>
    </citation>
    <scope>NUCLEOTIDE SEQUENCE [LARGE SCALE GENOMIC DNA]</scope>
    <source>
        <strain evidence="2 3">CECT 3273</strain>
    </source>
</reference>
<proteinExistence type="predicted"/>
<protein>
    <submittedName>
        <fullName evidence="2">Uncharacterized protein</fullName>
    </submittedName>
</protein>
<sequence length="51" mass="5472">MSDENKTLVVLVVVLVFTMVSYIAFINPPLGIALGVGVAVATLVWVVLRDK</sequence>
<dbReference type="EMBL" id="JACHJI010000002">
    <property type="protein sequence ID" value="MBB4897621.1"/>
    <property type="molecule type" value="Genomic_DNA"/>
</dbReference>
<keyword evidence="1" id="KW-0472">Membrane</keyword>
<feature type="transmembrane region" description="Helical" evidence="1">
    <location>
        <begin position="7"/>
        <end position="25"/>
    </location>
</feature>
<evidence type="ECO:0000313" key="2">
    <source>
        <dbReference type="EMBL" id="MBB4897621.1"/>
    </source>
</evidence>
<gene>
    <name evidence="2" type="ORF">FHS37_001648</name>
</gene>
<accession>A0A7W7PNN3</accession>
<organism evidence="2 3">
    <name type="scientific">Streptomyces griseomycini</name>
    <dbReference type="NCBI Taxonomy" id="66895"/>
    <lineage>
        <taxon>Bacteria</taxon>
        <taxon>Bacillati</taxon>
        <taxon>Actinomycetota</taxon>
        <taxon>Actinomycetes</taxon>
        <taxon>Kitasatosporales</taxon>
        <taxon>Streptomycetaceae</taxon>
        <taxon>Streptomyces</taxon>
    </lineage>
</organism>
<keyword evidence="3" id="KW-1185">Reference proteome</keyword>
<feature type="transmembrane region" description="Helical" evidence="1">
    <location>
        <begin position="31"/>
        <end position="48"/>
    </location>
</feature>
<keyword evidence="1" id="KW-0812">Transmembrane</keyword>
<dbReference type="Proteomes" id="UP000579523">
    <property type="component" value="Unassembled WGS sequence"/>
</dbReference>
<evidence type="ECO:0000313" key="3">
    <source>
        <dbReference type="Proteomes" id="UP000579523"/>
    </source>
</evidence>
<dbReference type="RefSeq" id="WP_184818533.1">
    <property type="nucleotide sequence ID" value="NZ_BMTK01000004.1"/>
</dbReference>
<name>A0A7W7PNN3_9ACTN</name>
<keyword evidence="1" id="KW-1133">Transmembrane helix</keyword>
<comment type="caution">
    <text evidence="2">The sequence shown here is derived from an EMBL/GenBank/DDBJ whole genome shotgun (WGS) entry which is preliminary data.</text>
</comment>